<reference evidence="8" key="1">
    <citation type="submission" date="2021-07" db="EMBL/GenBank/DDBJ databases">
        <authorList>
            <person name="Catto M.A."/>
            <person name="Jacobson A."/>
            <person name="Kennedy G."/>
            <person name="Labadie P."/>
            <person name="Hunt B.G."/>
            <person name="Srinivasan R."/>
        </authorList>
    </citation>
    <scope>NUCLEOTIDE SEQUENCE</scope>
    <source>
        <strain evidence="8">PL_HMW_Pooled</strain>
        <tissue evidence="8">Head</tissue>
    </source>
</reference>
<comment type="cofactor">
    <cofactor evidence="6">
        <name>Mg(2+)</name>
        <dbReference type="ChEBI" id="CHEBI:18420"/>
    </cofactor>
</comment>
<dbReference type="GO" id="GO:0008270">
    <property type="term" value="F:zinc ion binding"/>
    <property type="evidence" value="ECO:0007669"/>
    <property type="project" value="UniProtKB-KW"/>
</dbReference>
<reference evidence="8" key="2">
    <citation type="journal article" date="2023" name="BMC Genomics">
        <title>Pest status, molecular evolution, and epigenetic factors derived from the genome assembly of Frankliniella fusca, a thysanopteran phytovirus vector.</title>
        <authorList>
            <person name="Catto M.A."/>
            <person name="Labadie P.E."/>
            <person name="Jacobson A.L."/>
            <person name="Kennedy G.G."/>
            <person name="Srinivasan R."/>
            <person name="Hunt B.G."/>
        </authorList>
    </citation>
    <scope>NUCLEOTIDE SEQUENCE</scope>
    <source>
        <strain evidence="8">PL_HMW_Pooled</strain>
    </source>
</reference>
<dbReference type="Gene3D" id="3.40.50.300">
    <property type="entry name" value="P-loop containing nucleotide triphosphate hydrolases"/>
    <property type="match status" value="2"/>
</dbReference>
<dbReference type="GO" id="GO:0006310">
    <property type="term" value="P:DNA recombination"/>
    <property type="evidence" value="ECO:0007669"/>
    <property type="project" value="UniProtKB-KW"/>
</dbReference>
<feature type="domain" description="THAP-type" evidence="7">
    <location>
        <begin position="1"/>
        <end position="76"/>
    </location>
</feature>
<keyword evidence="1" id="KW-0479">Metal-binding</keyword>
<dbReference type="InterPro" id="IPR025476">
    <property type="entry name" value="Helitron_helicase-like"/>
</dbReference>
<keyword evidence="6 8" id="KW-0347">Helicase</keyword>
<dbReference type="Pfam" id="PF05970">
    <property type="entry name" value="PIF1"/>
    <property type="match status" value="1"/>
</dbReference>
<sequence>MTRRCYVCRKEDGQVDHMYKLPKQPDTREKWIEWICINLKIPKSAVSPYVLVCSDHFNSADIMKRKLKLGSVPERFLQPINNNIVMAGSLEPQSINQLIEMPAVGNVANEEFRTESDHGNGNEVLIHLGPGSNSEVNKCHAVCKEEVRMDVVTADCNGVFRDGVTDLIGSPKSGVCYAVNIDVLSVEDKNDGCSEMPGVVFTDPFVLSDSGMCFPVINDDLIMETGSALGNDLMSDVELVSNSKNQMRCGVNCDDEPKEVVIEMVTDSLYSNIINSNCNQVSLSDADVEKSNEVVGVMSIANEPMAKKITVRKCCVEGCGGNNITHRMFRFPCVMKRVNNEFIVDDNEVKRCRSWMAFCNNRKLYSKDIRKLYKTYLVCSDHFPENMLLPGGRGLLKKTAVPVLNGPSNVLENTDSFGLPGPSGDGNLGNIEGCSSDYDLVAENPEVQNSVCDINCELSNLSAKFEDKVKCMKVEFCDICKEKYLFYPNMKKAHRMKSTCQKFSDRNNMDPGVVPSELMGLTFVEQLLIALIHPVLSVFKLKGCQYGYKGNVINFLQDVKSFATMLPYRIEDLNSVLTVTYRNGTEKSCDFQVRALKVRDALLWLQVNNEYYKDIVISEENLAELPDDGNVYERVNSMVIDNIGSDEIVDVEVSSGQIENEEEPVMNVAASGVPFLPLYNQDQLINSSLQWPNLGVDPVSEFESGFIVRAFPCLFPYGKCDLYDVREKKVHMFEYFKHLFSYEDGRFGKHPTFRFFAFNMWLRHTAIKAGKVFVDKDSNLKNMNVEELKAYLDQNVSARRKIMFMGSNLKGSKSYWKSRCGELRDMVEQIGLPTVFLTMSAADLYWPDLYRILTGKDINDISMRERRLLIQENPIIVDLFFDYRLQIYIQEVLEPKYKVIDYWYRIEYQHRGSPHVHGLFWFEHAPKNVEELLNGTEEEKLIVKTYFEGLISAVIPNPNVEMAFRHPCEVRFGEVEDAETDISQLLLKVQRHTKCSPGYCLRLNKQRETVCRFHFPFDINEAAELKLNDKSGNYEFIPERNDPLLNKHNPFIISTWRANIDLSPVLYKSAVIEYITKYVSKAEVSSNTLMDICEQVCKSVSGGDPARRAIQRILIKNCVERDVSAQEVSHIMMGAPLYSAGNRNFVVVHTDEQKWTVLNVNNHGNSEVNQCQPENSSSVIEKYGKRPIELDDLSLWNAVKFYNLKNWKKSKKKPNIVRVFPRLRINGDDSEKYYRQQVVLHVPWSNEKPINKGDDETWQSLYERNRVLNSEQVVDLTDQGTGVVEDNEGGDNDEDVNPDVVSNEDWMIAQRLCSNQIPGDVNPGMREVDINHNWHANSHVYDMFGDFKYLEKFLDNEKKNYEETENIVEDLPDITFSNEQILVKNVMERQIESLKNGINDDSIPKKVLVQGKAGTGKSLLIRYLVNNATREFGQGSVLLLGPTGVAAVNVGGATIHSALSINAKGNSIQELTGESARKFCDIIGKVKFVIIDEYSFISCSLLGDIDFRLRQGTGFQEPFGNLNIYLFGDYRQLPPVLSRPLYTSGSLSPEALHGKNLFNSFECLFVLTQCHRQKDPAFQGILDRISMGLATYEDYCVLSQRFERNLTFSEVKKFDKAIRLFATKEDVADHNKKTLKELIDDAGNIVPVAIIPAKHNGNGAKVASEDKANGLPNELIMGHGARIMLKRNLWTKKGLVNGTMGILVDILYDEANEPPSGIPRILMCQFDNYKGPGIGPNNLVPIVPVVSSWKSSQGSCSRQQFPVVLSYACTIHKSQGLSLDQAVINIGKREFSLGLTYVALSRVRSFDGVLLKYFSFERLESLKKKRELSDRRAFEELLNRH</sequence>
<gene>
    <name evidence="8" type="ORF">KUF71_000523</name>
</gene>
<dbReference type="SUPFAM" id="SSF57716">
    <property type="entry name" value="Glucocorticoid receptor-like (DNA-binding domain)"/>
    <property type="match status" value="2"/>
</dbReference>
<dbReference type="Pfam" id="PF05485">
    <property type="entry name" value="THAP"/>
    <property type="match status" value="2"/>
</dbReference>
<evidence type="ECO:0000256" key="5">
    <source>
        <dbReference type="PROSITE-ProRule" id="PRU00309"/>
    </source>
</evidence>
<dbReference type="GO" id="GO:0003677">
    <property type="term" value="F:DNA binding"/>
    <property type="evidence" value="ECO:0007669"/>
    <property type="project" value="UniProtKB-UniRule"/>
</dbReference>
<feature type="domain" description="THAP-type" evidence="7">
    <location>
        <begin position="309"/>
        <end position="405"/>
    </location>
</feature>
<dbReference type="InterPro" id="IPR051055">
    <property type="entry name" value="PIF1_helicase"/>
</dbReference>
<keyword evidence="3" id="KW-0862">Zinc</keyword>
<evidence type="ECO:0000256" key="6">
    <source>
        <dbReference type="RuleBase" id="RU363044"/>
    </source>
</evidence>
<dbReference type="GO" id="GO:0006281">
    <property type="term" value="P:DNA repair"/>
    <property type="evidence" value="ECO:0007669"/>
    <property type="project" value="UniProtKB-KW"/>
</dbReference>
<dbReference type="SMART" id="SM00692">
    <property type="entry name" value="DM3"/>
    <property type="match status" value="2"/>
</dbReference>
<keyword evidence="6" id="KW-0234">DNA repair</keyword>
<dbReference type="Pfam" id="PF20209">
    <property type="entry name" value="DUF6570"/>
    <property type="match status" value="1"/>
</dbReference>
<evidence type="ECO:0000256" key="1">
    <source>
        <dbReference type="ARBA" id="ARBA00022723"/>
    </source>
</evidence>
<dbReference type="CDD" id="cd18809">
    <property type="entry name" value="SF1_C_RecD"/>
    <property type="match status" value="1"/>
</dbReference>
<protein>
    <recommendedName>
        <fullName evidence="6">ATP-dependent DNA helicase</fullName>
        <ecNumber evidence="6">5.6.2.3</ecNumber>
    </recommendedName>
</protein>
<accession>A0AAE1HVN2</accession>
<name>A0AAE1HVN2_9NEOP</name>
<evidence type="ECO:0000313" key="8">
    <source>
        <dbReference type="EMBL" id="KAK3928253.1"/>
    </source>
</evidence>
<keyword evidence="2 5" id="KW-0863">Zinc-finger</keyword>
<dbReference type="Pfam" id="PF14214">
    <property type="entry name" value="Helitron_like_N"/>
    <property type="match status" value="1"/>
</dbReference>
<dbReference type="GO" id="GO:0043139">
    <property type="term" value="F:5'-3' DNA helicase activity"/>
    <property type="evidence" value="ECO:0007669"/>
    <property type="project" value="UniProtKB-EC"/>
</dbReference>
<keyword evidence="6" id="KW-0227">DNA damage</keyword>
<keyword evidence="6" id="KW-0378">Hydrolase</keyword>
<dbReference type="InterPro" id="IPR046700">
    <property type="entry name" value="DUF6570"/>
</dbReference>
<dbReference type="EC" id="5.6.2.3" evidence="6"/>
<dbReference type="InterPro" id="IPR027417">
    <property type="entry name" value="P-loop_NTPase"/>
</dbReference>
<dbReference type="GO" id="GO:0016787">
    <property type="term" value="F:hydrolase activity"/>
    <property type="evidence" value="ECO:0007669"/>
    <property type="project" value="UniProtKB-KW"/>
</dbReference>
<dbReference type="PANTHER" id="PTHR47642:SF5">
    <property type="entry name" value="ATP-DEPENDENT DNA HELICASE"/>
    <property type="match status" value="1"/>
</dbReference>
<dbReference type="Proteomes" id="UP001219518">
    <property type="component" value="Unassembled WGS sequence"/>
</dbReference>
<comment type="similarity">
    <text evidence="6">Belongs to the helicase family.</text>
</comment>
<dbReference type="SUPFAM" id="SSF52540">
    <property type="entry name" value="P-loop containing nucleoside triphosphate hydrolases"/>
    <property type="match status" value="2"/>
</dbReference>
<evidence type="ECO:0000256" key="2">
    <source>
        <dbReference type="ARBA" id="ARBA00022771"/>
    </source>
</evidence>
<evidence type="ECO:0000256" key="3">
    <source>
        <dbReference type="ARBA" id="ARBA00022833"/>
    </source>
</evidence>
<dbReference type="SMART" id="SM00980">
    <property type="entry name" value="THAP"/>
    <property type="match status" value="2"/>
</dbReference>
<keyword evidence="9" id="KW-1185">Reference proteome</keyword>
<dbReference type="EMBL" id="JAHWGI010001324">
    <property type="protein sequence ID" value="KAK3928253.1"/>
    <property type="molecule type" value="Genomic_DNA"/>
</dbReference>
<dbReference type="PROSITE" id="PS50950">
    <property type="entry name" value="ZF_THAP"/>
    <property type="match status" value="2"/>
</dbReference>
<evidence type="ECO:0000313" key="9">
    <source>
        <dbReference type="Proteomes" id="UP001219518"/>
    </source>
</evidence>
<keyword evidence="6" id="KW-0233">DNA recombination</keyword>
<keyword evidence="6" id="KW-0547">Nucleotide-binding</keyword>
<organism evidence="8 9">
    <name type="scientific">Frankliniella fusca</name>
    <dbReference type="NCBI Taxonomy" id="407009"/>
    <lineage>
        <taxon>Eukaryota</taxon>
        <taxon>Metazoa</taxon>
        <taxon>Ecdysozoa</taxon>
        <taxon>Arthropoda</taxon>
        <taxon>Hexapoda</taxon>
        <taxon>Insecta</taxon>
        <taxon>Pterygota</taxon>
        <taxon>Neoptera</taxon>
        <taxon>Paraneoptera</taxon>
        <taxon>Thysanoptera</taxon>
        <taxon>Terebrantia</taxon>
        <taxon>Thripoidea</taxon>
        <taxon>Thripidae</taxon>
        <taxon>Frankliniella</taxon>
    </lineage>
</organism>
<keyword evidence="4 5" id="KW-0238">DNA-binding</keyword>
<dbReference type="InterPro" id="IPR010285">
    <property type="entry name" value="DNA_helicase_pif1-like_DEAD"/>
</dbReference>
<comment type="catalytic activity">
    <reaction evidence="6">
        <text>ATP + H2O = ADP + phosphate + H(+)</text>
        <dbReference type="Rhea" id="RHEA:13065"/>
        <dbReference type="ChEBI" id="CHEBI:15377"/>
        <dbReference type="ChEBI" id="CHEBI:15378"/>
        <dbReference type="ChEBI" id="CHEBI:30616"/>
        <dbReference type="ChEBI" id="CHEBI:43474"/>
        <dbReference type="ChEBI" id="CHEBI:456216"/>
        <dbReference type="EC" id="5.6.2.3"/>
    </reaction>
</comment>
<evidence type="ECO:0000256" key="4">
    <source>
        <dbReference type="ARBA" id="ARBA00023125"/>
    </source>
</evidence>
<evidence type="ECO:0000259" key="7">
    <source>
        <dbReference type="PROSITE" id="PS50950"/>
    </source>
</evidence>
<comment type="caution">
    <text evidence="8">The sequence shown here is derived from an EMBL/GenBank/DDBJ whole genome shotgun (WGS) entry which is preliminary data.</text>
</comment>
<keyword evidence="6" id="KW-0067">ATP-binding</keyword>
<dbReference type="GO" id="GO:0000723">
    <property type="term" value="P:telomere maintenance"/>
    <property type="evidence" value="ECO:0007669"/>
    <property type="project" value="InterPro"/>
</dbReference>
<dbReference type="PANTHER" id="PTHR47642">
    <property type="entry name" value="ATP-DEPENDENT DNA HELICASE"/>
    <property type="match status" value="1"/>
</dbReference>
<dbReference type="GO" id="GO:0005524">
    <property type="term" value="F:ATP binding"/>
    <property type="evidence" value="ECO:0007669"/>
    <property type="project" value="UniProtKB-KW"/>
</dbReference>
<dbReference type="InterPro" id="IPR006612">
    <property type="entry name" value="THAP_Znf"/>
</dbReference>
<proteinExistence type="inferred from homology"/>